<keyword evidence="5" id="KW-1185">Reference proteome</keyword>
<keyword evidence="1 2" id="KW-0238">DNA-binding</keyword>
<dbReference type="PROSITE" id="PS50977">
    <property type="entry name" value="HTH_TETR_2"/>
    <property type="match status" value="1"/>
</dbReference>
<protein>
    <submittedName>
        <fullName evidence="4">TetR/AcrR family transcriptional regulator</fullName>
    </submittedName>
</protein>
<dbReference type="EMBL" id="JBHRSL010000028">
    <property type="protein sequence ID" value="MFC3053776.1"/>
    <property type="molecule type" value="Genomic_DNA"/>
</dbReference>
<comment type="caution">
    <text evidence="4">The sequence shown here is derived from an EMBL/GenBank/DDBJ whole genome shotgun (WGS) entry which is preliminary data.</text>
</comment>
<dbReference type="RefSeq" id="WP_194214407.1">
    <property type="nucleotide sequence ID" value="NZ_CP061205.1"/>
</dbReference>
<evidence type="ECO:0000313" key="5">
    <source>
        <dbReference type="Proteomes" id="UP001595444"/>
    </source>
</evidence>
<name>A0ABV7DAS3_9PROT</name>
<dbReference type="Proteomes" id="UP001595444">
    <property type="component" value="Unassembled WGS sequence"/>
</dbReference>
<proteinExistence type="predicted"/>
<reference evidence="5" key="1">
    <citation type="journal article" date="2019" name="Int. J. Syst. Evol. Microbiol.">
        <title>The Global Catalogue of Microorganisms (GCM) 10K type strain sequencing project: providing services to taxonomists for standard genome sequencing and annotation.</title>
        <authorList>
            <consortium name="The Broad Institute Genomics Platform"/>
            <consortium name="The Broad Institute Genome Sequencing Center for Infectious Disease"/>
            <person name="Wu L."/>
            <person name="Ma J."/>
        </authorList>
    </citation>
    <scope>NUCLEOTIDE SEQUENCE [LARGE SCALE GENOMIC DNA]</scope>
    <source>
        <strain evidence="5">KCTC 62164</strain>
    </source>
</reference>
<dbReference type="SUPFAM" id="SSF46689">
    <property type="entry name" value="Homeodomain-like"/>
    <property type="match status" value="1"/>
</dbReference>
<sequence>MKSPKQDRRSVILDTVILLLAEKGLAGITHRATDAAAGLPQGSTSYYFPKKSDLLRAAALHLALELEKDCDRLQVGFAGVVAKDGLDKAINYVAGELIDTIDEAKHLMLARIELTLAAARDEELSDIGERLLVAGKRPIEFFISLISGGKNDVPIDTYVGMIDGITLMYANGQNSQPAKDQVAVVIRSLIAGV</sequence>
<feature type="DNA-binding region" description="H-T-H motif" evidence="2">
    <location>
        <begin position="29"/>
        <end position="48"/>
    </location>
</feature>
<feature type="domain" description="HTH tetR-type" evidence="3">
    <location>
        <begin position="6"/>
        <end position="66"/>
    </location>
</feature>
<dbReference type="InterPro" id="IPR009057">
    <property type="entry name" value="Homeodomain-like_sf"/>
</dbReference>
<evidence type="ECO:0000259" key="3">
    <source>
        <dbReference type="PROSITE" id="PS50977"/>
    </source>
</evidence>
<evidence type="ECO:0000313" key="4">
    <source>
        <dbReference type="EMBL" id="MFC3053776.1"/>
    </source>
</evidence>
<dbReference type="Gene3D" id="1.10.357.10">
    <property type="entry name" value="Tetracycline Repressor, domain 2"/>
    <property type="match status" value="1"/>
</dbReference>
<gene>
    <name evidence="4" type="ORF">ACFOKA_17890</name>
</gene>
<organism evidence="4 5">
    <name type="scientific">Kordiimonas pumila</name>
    <dbReference type="NCBI Taxonomy" id="2161677"/>
    <lineage>
        <taxon>Bacteria</taxon>
        <taxon>Pseudomonadati</taxon>
        <taxon>Pseudomonadota</taxon>
        <taxon>Alphaproteobacteria</taxon>
        <taxon>Kordiimonadales</taxon>
        <taxon>Kordiimonadaceae</taxon>
        <taxon>Kordiimonas</taxon>
    </lineage>
</organism>
<dbReference type="InterPro" id="IPR001647">
    <property type="entry name" value="HTH_TetR"/>
</dbReference>
<evidence type="ECO:0000256" key="2">
    <source>
        <dbReference type="PROSITE-ProRule" id="PRU00335"/>
    </source>
</evidence>
<accession>A0ABV7DAS3</accession>
<evidence type="ECO:0000256" key="1">
    <source>
        <dbReference type="ARBA" id="ARBA00023125"/>
    </source>
</evidence>